<dbReference type="Proteomes" id="UP001183176">
    <property type="component" value="Unassembled WGS sequence"/>
</dbReference>
<evidence type="ECO:0000313" key="7">
    <source>
        <dbReference type="EMBL" id="MDT0261742.1"/>
    </source>
</evidence>
<feature type="transmembrane region" description="Helical" evidence="5">
    <location>
        <begin position="326"/>
        <end position="349"/>
    </location>
</feature>
<protein>
    <submittedName>
        <fullName evidence="7">MFS transporter</fullName>
    </submittedName>
</protein>
<dbReference type="Pfam" id="PF07690">
    <property type="entry name" value="MFS_1"/>
    <property type="match status" value="1"/>
</dbReference>
<dbReference type="PROSITE" id="PS50850">
    <property type="entry name" value="MFS"/>
    <property type="match status" value="1"/>
</dbReference>
<accession>A0ABU2J9U8</accession>
<keyword evidence="4 5" id="KW-0472">Membrane</keyword>
<evidence type="ECO:0000256" key="2">
    <source>
        <dbReference type="ARBA" id="ARBA00022692"/>
    </source>
</evidence>
<comment type="subcellular location">
    <subcellularLocation>
        <location evidence="1">Cell membrane</location>
        <topology evidence="1">Multi-pass membrane protein</topology>
    </subcellularLocation>
</comment>
<keyword evidence="8" id="KW-1185">Reference proteome</keyword>
<dbReference type="InterPro" id="IPR051788">
    <property type="entry name" value="MFS_Transporter"/>
</dbReference>
<keyword evidence="2 5" id="KW-0812">Transmembrane</keyword>
<reference evidence="8" key="1">
    <citation type="submission" date="2023-07" db="EMBL/GenBank/DDBJ databases">
        <title>30 novel species of actinomycetes from the DSMZ collection.</title>
        <authorList>
            <person name="Nouioui I."/>
        </authorList>
    </citation>
    <scope>NUCLEOTIDE SEQUENCE [LARGE SCALE GENOMIC DNA]</scope>
    <source>
        <strain evidence="8">DSM 44399</strain>
    </source>
</reference>
<dbReference type="InterPro" id="IPR011701">
    <property type="entry name" value="MFS"/>
</dbReference>
<comment type="caution">
    <text evidence="7">The sequence shown here is derived from an EMBL/GenBank/DDBJ whole genome shotgun (WGS) entry which is preliminary data.</text>
</comment>
<dbReference type="PANTHER" id="PTHR23514:SF13">
    <property type="entry name" value="INNER MEMBRANE PROTEIN YBJJ"/>
    <property type="match status" value="1"/>
</dbReference>
<evidence type="ECO:0000256" key="1">
    <source>
        <dbReference type="ARBA" id="ARBA00004651"/>
    </source>
</evidence>
<feature type="transmembrane region" description="Helical" evidence="5">
    <location>
        <begin position="292"/>
        <end position="314"/>
    </location>
</feature>
<gene>
    <name evidence="7" type="ORF">RM423_10080</name>
</gene>
<feature type="transmembrane region" description="Helical" evidence="5">
    <location>
        <begin position="99"/>
        <end position="117"/>
    </location>
</feature>
<evidence type="ECO:0000256" key="4">
    <source>
        <dbReference type="ARBA" id="ARBA00023136"/>
    </source>
</evidence>
<feature type="transmembrane region" description="Helical" evidence="5">
    <location>
        <begin position="75"/>
        <end position="93"/>
    </location>
</feature>
<feature type="transmembrane region" description="Helical" evidence="5">
    <location>
        <begin position="43"/>
        <end position="63"/>
    </location>
</feature>
<evidence type="ECO:0000313" key="8">
    <source>
        <dbReference type="Proteomes" id="UP001183176"/>
    </source>
</evidence>
<proteinExistence type="predicted"/>
<name>A0ABU2J9U8_9ACTN</name>
<dbReference type="EMBL" id="JAVREH010000010">
    <property type="protein sequence ID" value="MDT0261742.1"/>
    <property type="molecule type" value="Genomic_DNA"/>
</dbReference>
<feature type="transmembrane region" description="Helical" evidence="5">
    <location>
        <begin position="203"/>
        <end position="220"/>
    </location>
</feature>
<feature type="domain" description="Major facilitator superfamily (MFS) profile" evidence="6">
    <location>
        <begin position="202"/>
        <end position="390"/>
    </location>
</feature>
<organism evidence="7 8">
    <name type="scientific">Jatrophihabitans lederbergiae</name>
    <dbReference type="NCBI Taxonomy" id="3075547"/>
    <lineage>
        <taxon>Bacteria</taxon>
        <taxon>Bacillati</taxon>
        <taxon>Actinomycetota</taxon>
        <taxon>Actinomycetes</taxon>
        <taxon>Jatrophihabitantales</taxon>
        <taxon>Jatrophihabitantaceae</taxon>
        <taxon>Jatrophihabitans</taxon>
    </lineage>
</organism>
<feature type="transmembrane region" description="Helical" evidence="5">
    <location>
        <begin position="269"/>
        <end position="286"/>
    </location>
</feature>
<dbReference type="SUPFAM" id="SSF103473">
    <property type="entry name" value="MFS general substrate transporter"/>
    <property type="match status" value="1"/>
</dbReference>
<keyword evidence="3 5" id="KW-1133">Transmembrane helix</keyword>
<evidence type="ECO:0000259" key="6">
    <source>
        <dbReference type="PROSITE" id="PS50850"/>
    </source>
</evidence>
<feature type="transmembrane region" description="Helical" evidence="5">
    <location>
        <begin position="12"/>
        <end position="31"/>
    </location>
</feature>
<feature type="transmembrane region" description="Helical" evidence="5">
    <location>
        <begin position="138"/>
        <end position="159"/>
    </location>
</feature>
<dbReference type="Gene3D" id="1.20.1250.20">
    <property type="entry name" value="MFS general substrate transporter like domains"/>
    <property type="match status" value="2"/>
</dbReference>
<feature type="transmembrane region" description="Helical" evidence="5">
    <location>
        <begin position="165"/>
        <end position="183"/>
    </location>
</feature>
<evidence type="ECO:0000256" key="3">
    <source>
        <dbReference type="ARBA" id="ARBA00022989"/>
    </source>
</evidence>
<sequence>MTDPKLRSARAATALTFAFNGFLIAAWVPHIPEVKHHLGLSDASLGLALLGPAVGSVIAMPLVSRATTRWGSGPVTAVMTFVSFLVIAGPGLAANLPELFLALMAWGMVTGGLDVAMNAQAVQIETSYGRPIMSSFHAFWSVGTVLGTVVGSVGAGLNVSLVRQQAVLAVVLALITGTFVRNFIADHRAEEYAEGRKTFELRLVLLGLAGVCALLAEGSAGDWSPVYLRDDLHVSPGHAGFAFGAFTIMMTVGRLIGDKLVLRLGRSRSITVLAAIGSVGMAAGLVNNTVIGSSLGFACLGLGLSVLVPVFFSTAADGPGAAGPKIAVVASFSYLGFLLGPASLGPLASATSVHVALWVLPTFAALAGVLGVVAVRMTARVAREALTPAA</sequence>
<dbReference type="CDD" id="cd17393">
    <property type="entry name" value="MFS_MosC_like"/>
    <property type="match status" value="1"/>
</dbReference>
<feature type="transmembrane region" description="Helical" evidence="5">
    <location>
        <begin position="240"/>
        <end position="257"/>
    </location>
</feature>
<feature type="transmembrane region" description="Helical" evidence="5">
    <location>
        <begin position="355"/>
        <end position="375"/>
    </location>
</feature>
<evidence type="ECO:0000256" key="5">
    <source>
        <dbReference type="SAM" id="Phobius"/>
    </source>
</evidence>
<dbReference type="InterPro" id="IPR036259">
    <property type="entry name" value="MFS_trans_sf"/>
</dbReference>
<dbReference type="RefSeq" id="WP_311422896.1">
    <property type="nucleotide sequence ID" value="NZ_JAVREH010000010.1"/>
</dbReference>
<dbReference type="InterPro" id="IPR020846">
    <property type="entry name" value="MFS_dom"/>
</dbReference>
<dbReference type="PANTHER" id="PTHR23514">
    <property type="entry name" value="BYPASS OF STOP CODON PROTEIN 6"/>
    <property type="match status" value="1"/>
</dbReference>